<comment type="caution">
    <text evidence="10">The sequence shown here is derived from an EMBL/GenBank/DDBJ whole genome shotgun (WGS) entry which is preliminary data.</text>
</comment>
<proteinExistence type="predicted"/>
<dbReference type="SUPFAM" id="SSF90123">
    <property type="entry name" value="ABC transporter transmembrane region"/>
    <property type="match status" value="1"/>
</dbReference>
<dbReference type="PROSITE" id="PS50893">
    <property type="entry name" value="ABC_TRANSPORTER_2"/>
    <property type="match status" value="1"/>
</dbReference>
<evidence type="ECO:0000256" key="2">
    <source>
        <dbReference type="ARBA" id="ARBA00022692"/>
    </source>
</evidence>
<evidence type="ECO:0000313" key="11">
    <source>
        <dbReference type="Proteomes" id="UP000441455"/>
    </source>
</evidence>
<evidence type="ECO:0000259" key="8">
    <source>
        <dbReference type="PROSITE" id="PS50893"/>
    </source>
</evidence>
<sequence length="546" mass="59370">MNRKNPVWESVKGTLRAHPRSGALVAVLVVLSVFTSLLPPLVLERAVNSLTEGRGIPWQLGLLYIGLTVLSDCCETAQNGAITLFGQKVTHGLRSTLCAKLDRLPARYFTGHPSGQTTSIFVNDGDTIDALYSDGIVGMLADACKLLGILWILWSRSQGLFWILCLLLPLLFGLTRHFQKGTLAAQRENRRAIGRVNSHVPETIRNIRTIHSLGKEQYMEDRYDTLITDSFRAINRANVFDGIYSPIILVTQAAVVAVIMVGAALGPAWADLFGLSVGSAVAVIAYVGKIFGPLESIGMEIQSIQSAMAGIQHIGEFLDEEERTSVSRDPLPEGIRDKAVAFSHVTFGYDPARPILKDFSCSLEPGEQVILMGPSGCGKSTLFKLLLGLYGPQQGTVALMGYRAGSLPEEEKRSLYGCVEQEFSPVPGTVGDQVTLGDGSVTADQTDRALELVGLQEAVDRLPQGKDTPMADGLFSQGELQLLNIVRAVAKEPRLLLLDEITANLDSQTEEKVLKALERAAQGRSVLSISHRFSRMMEGQRIIRMG</sequence>
<evidence type="ECO:0000256" key="3">
    <source>
        <dbReference type="ARBA" id="ARBA00022741"/>
    </source>
</evidence>
<dbReference type="EMBL" id="VULN01000009">
    <property type="protein sequence ID" value="MSS82322.1"/>
    <property type="molecule type" value="Genomic_DNA"/>
</dbReference>
<dbReference type="Proteomes" id="UP000441455">
    <property type="component" value="Unassembled WGS sequence"/>
</dbReference>
<feature type="domain" description="ABC transmembrane type-1" evidence="9">
    <location>
        <begin position="23"/>
        <end position="306"/>
    </location>
</feature>
<comment type="subcellular location">
    <subcellularLocation>
        <location evidence="1">Cell membrane</location>
        <topology evidence="1">Multi-pass membrane protein</topology>
    </subcellularLocation>
</comment>
<dbReference type="InterPro" id="IPR017871">
    <property type="entry name" value="ABC_transporter-like_CS"/>
</dbReference>
<dbReference type="GO" id="GO:0016887">
    <property type="term" value="F:ATP hydrolysis activity"/>
    <property type="evidence" value="ECO:0007669"/>
    <property type="project" value="InterPro"/>
</dbReference>
<protein>
    <submittedName>
        <fullName evidence="10">ABC transporter ATP-binding protein</fullName>
    </submittedName>
</protein>
<gene>
    <name evidence="10" type="ORF">FX155_06905</name>
</gene>
<feature type="transmembrane region" description="Helical" evidence="7">
    <location>
        <begin position="21"/>
        <end position="42"/>
    </location>
</feature>
<keyword evidence="2 7" id="KW-0812">Transmembrane</keyword>
<dbReference type="InterPro" id="IPR036640">
    <property type="entry name" value="ABC1_TM_sf"/>
</dbReference>
<keyword evidence="4 10" id="KW-0067">ATP-binding</keyword>
<evidence type="ECO:0000313" key="10">
    <source>
        <dbReference type="EMBL" id="MSS82322.1"/>
    </source>
</evidence>
<dbReference type="AlphaFoldDB" id="A0A6N7W1K2"/>
<feature type="domain" description="ABC transporter" evidence="8">
    <location>
        <begin position="335"/>
        <end position="545"/>
    </location>
</feature>
<keyword evidence="3" id="KW-0547">Nucleotide-binding</keyword>
<dbReference type="InterPro" id="IPR027417">
    <property type="entry name" value="P-loop_NTPase"/>
</dbReference>
<dbReference type="PANTHER" id="PTHR24221:SF654">
    <property type="entry name" value="ATP-BINDING CASSETTE SUB-FAMILY B MEMBER 6"/>
    <property type="match status" value="1"/>
</dbReference>
<evidence type="ECO:0000256" key="7">
    <source>
        <dbReference type="SAM" id="Phobius"/>
    </source>
</evidence>
<evidence type="ECO:0000259" key="9">
    <source>
        <dbReference type="PROSITE" id="PS50929"/>
    </source>
</evidence>
<dbReference type="SMART" id="SM00382">
    <property type="entry name" value="AAA"/>
    <property type="match status" value="1"/>
</dbReference>
<feature type="transmembrane region" description="Helical" evidence="7">
    <location>
        <begin position="242"/>
        <end position="266"/>
    </location>
</feature>
<dbReference type="PROSITE" id="PS00211">
    <property type="entry name" value="ABC_TRANSPORTER_1"/>
    <property type="match status" value="1"/>
</dbReference>
<dbReference type="SUPFAM" id="SSF52540">
    <property type="entry name" value="P-loop containing nucleoside triphosphate hydrolases"/>
    <property type="match status" value="1"/>
</dbReference>
<evidence type="ECO:0000256" key="6">
    <source>
        <dbReference type="ARBA" id="ARBA00023136"/>
    </source>
</evidence>
<dbReference type="GO" id="GO:0034040">
    <property type="term" value="F:ATPase-coupled lipid transmembrane transporter activity"/>
    <property type="evidence" value="ECO:0007669"/>
    <property type="project" value="TreeGrafter"/>
</dbReference>
<dbReference type="GO" id="GO:0005886">
    <property type="term" value="C:plasma membrane"/>
    <property type="evidence" value="ECO:0007669"/>
    <property type="project" value="UniProtKB-SubCell"/>
</dbReference>
<dbReference type="Gene3D" id="3.40.50.300">
    <property type="entry name" value="P-loop containing nucleotide triphosphate hydrolases"/>
    <property type="match status" value="1"/>
</dbReference>
<keyword evidence="5 7" id="KW-1133">Transmembrane helix</keyword>
<feature type="transmembrane region" description="Helical" evidence="7">
    <location>
        <begin position="272"/>
        <end position="292"/>
    </location>
</feature>
<dbReference type="InterPro" id="IPR039421">
    <property type="entry name" value="Type_1_exporter"/>
</dbReference>
<evidence type="ECO:0000256" key="1">
    <source>
        <dbReference type="ARBA" id="ARBA00004651"/>
    </source>
</evidence>
<dbReference type="PANTHER" id="PTHR24221">
    <property type="entry name" value="ATP-BINDING CASSETTE SUB-FAMILY B"/>
    <property type="match status" value="1"/>
</dbReference>
<organism evidence="10 11">
    <name type="scientific">Acidaminococcus fermentans</name>
    <dbReference type="NCBI Taxonomy" id="905"/>
    <lineage>
        <taxon>Bacteria</taxon>
        <taxon>Bacillati</taxon>
        <taxon>Bacillota</taxon>
        <taxon>Negativicutes</taxon>
        <taxon>Acidaminococcales</taxon>
        <taxon>Acidaminococcaceae</taxon>
        <taxon>Acidaminococcus</taxon>
    </lineage>
</organism>
<evidence type="ECO:0000256" key="5">
    <source>
        <dbReference type="ARBA" id="ARBA00022989"/>
    </source>
</evidence>
<dbReference type="Gene3D" id="1.20.1560.10">
    <property type="entry name" value="ABC transporter type 1, transmembrane domain"/>
    <property type="match status" value="1"/>
</dbReference>
<dbReference type="GO" id="GO:0140359">
    <property type="term" value="F:ABC-type transporter activity"/>
    <property type="evidence" value="ECO:0007669"/>
    <property type="project" value="InterPro"/>
</dbReference>
<dbReference type="InterPro" id="IPR003439">
    <property type="entry name" value="ABC_transporter-like_ATP-bd"/>
</dbReference>
<keyword evidence="6 7" id="KW-0472">Membrane</keyword>
<dbReference type="InterPro" id="IPR003593">
    <property type="entry name" value="AAA+_ATPase"/>
</dbReference>
<dbReference type="InterPro" id="IPR011527">
    <property type="entry name" value="ABC1_TM_dom"/>
</dbReference>
<dbReference type="Pfam" id="PF00664">
    <property type="entry name" value="ABC_membrane"/>
    <property type="match status" value="1"/>
</dbReference>
<dbReference type="Pfam" id="PF00005">
    <property type="entry name" value="ABC_tran"/>
    <property type="match status" value="1"/>
</dbReference>
<dbReference type="RefSeq" id="WP_154488192.1">
    <property type="nucleotide sequence ID" value="NZ_VULN01000009.1"/>
</dbReference>
<accession>A0A6N7W1K2</accession>
<feature type="transmembrane region" description="Helical" evidence="7">
    <location>
        <begin position="160"/>
        <end position="178"/>
    </location>
</feature>
<reference evidence="10 11" key="1">
    <citation type="submission" date="2019-08" db="EMBL/GenBank/DDBJ databases">
        <title>In-depth cultivation of the pig gut microbiome towards novel bacterial diversity and tailored functional studies.</title>
        <authorList>
            <person name="Wylensek D."/>
            <person name="Hitch T.C.A."/>
            <person name="Clavel T."/>
        </authorList>
    </citation>
    <scope>NUCLEOTIDE SEQUENCE [LARGE SCALE GENOMIC DNA]</scope>
    <source>
        <strain evidence="10 11">WCA-389-WT-5B</strain>
    </source>
</reference>
<dbReference type="PROSITE" id="PS50929">
    <property type="entry name" value="ABC_TM1F"/>
    <property type="match status" value="1"/>
</dbReference>
<evidence type="ECO:0000256" key="4">
    <source>
        <dbReference type="ARBA" id="ARBA00022840"/>
    </source>
</evidence>
<dbReference type="GO" id="GO:0005524">
    <property type="term" value="F:ATP binding"/>
    <property type="evidence" value="ECO:0007669"/>
    <property type="project" value="UniProtKB-KW"/>
</dbReference>
<name>A0A6N7W1K2_ACIFE</name>
<dbReference type="OrthoDB" id="9770415at2"/>